<name>A0A0H4X3K3_9BACT</name>
<feature type="region of interest" description="Disordered" evidence="1">
    <location>
        <begin position="38"/>
        <end position="74"/>
    </location>
</feature>
<gene>
    <name evidence="2" type="ORF">A176_007158</name>
</gene>
<keyword evidence="3" id="KW-1185">Reference proteome</keyword>
<reference evidence="2 3" key="1">
    <citation type="journal article" date="2016" name="PLoS ONE">
        <title>Complete Genome Sequence and Comparative Genomics of a Novel Myxobacterium Myxococcus hansupus.</title>
        <authorList>
            <person name="Sharma G."/>
            <person name="Narwani T."/>
            <person name="Subramanian S."/>
        </authorList>
    </citation>
    <scope>NUCLEOTIDE SEQUENCE [LARGE SCALE GENOMIC DNA]</scope>
    <source>
        <strain evidence="3">mixupus</strain>
    </source>
</reference>
<sequence>MRVHARLTSLHACSRETPVGRRACVCLFLMSARFDGADVESGRTDGRASMTHPPGSRTSVRPQGDACSLTPGDSRIFVTRGTRPRC</sequence>
<dbReference type="EMBL" id="CP012109">
    <property type="protein sequence ID" value="AKQ70246.1"/>
    <property type="molecule type" value="Genomic_DNA"/>
</dbReference>
<organism evidence="2 3">
    <name type="scientific">Pseudomyxococcus hansupus</name>
    <dbReference type="NCBI Taxonomy" id="1297742"/>
    <lineage>
        <taxon>Bacteria</taxon>
        <taxon>Pseudomonadati</taxon>
        <taxon>Myxococcota</taxon>
        <taxon>Myxococcia</taxon>
        <taxon>Myxococcales</taxon>
        <taxon>Cystobacterineae</taxon>
        <taxon>Myxococcaceae</taxon>
        <taxon>Pseudomyxococcus</taxon>
    </lineage>
</organism>
<protein>
    <submittedName>
        <fullName evidence="2">Uncharacterized protein</fullName>
    </submittedName>
</protein>
<evidence type="ECO:0000313" key="3">
    <source>
        <dbReference type="Proteomes" id="UP000009026"/>
    </source>
</evidence>
<dbReference type="STRING" id="1297742.A176_007158"/>
<evidence type="ECO:0000256" key="1">
    <source>
        <dbReference type="SAM" id="MobiDB-lite"/>
    </source>
</evidence>
<evidence type="ECO:0000313" key="2">
    <source>
        <dbReference type="EMBL" id="AKQ70246.1"/>
    </source>
</evidence>
<proteinExistence type="predicted"/>
<accession>A0A0H4X3K3</accession>
<dbReference type="KEGG" id="mym:A176_007158"/>
<dbReference type="AlphaFoldDB" id="A0A0H4X3K3"/>
<dbReference type="Proteomes" id="UP000009026">
    <property type="component" value="Chromosome"/>
</dbReference>
<dbReference type="PATRIC" id="fig|1297742.4.peg.7277"/>